<keyword evidence="2" id="KW-0732">Signal</keyword>
<name>A0A0R0M995_9MICR</name>
<dbReference type="VEuPathDB" id="MicrosporidiaDB:M153_1190003912"/>
<evidence type="ECO:0000313" key="4">
    <source>
        <dbReference type="Proteomes" id="UP000051530"/>
    </source>
</evidence>
<organism evidence="3 4">
    <name type="scientific">Pseudoloma neurophilia</name>
    <dbReference type="NCBI Taxonomy" id="146866"/>
    <lineage>
        <taxon>Eukaryota</taxon>
        <taxon>Fungi</taxon>
        <taxon>Fungi incertae sedis</taxon>
        <taxon>Microsporidia</taxon>
        <taxon>Pseudoloma</taxon>
    </lineage>
</organism>
<reference evidence="3 4" key="1">
    <citation type="submission" date="2015-07" db="EMBL/GenBank/DDBJ databases">
        <title>The genome of Pseudoloma neurophilia, a relevant intracellular parasite of the zebrafish.</title>
        <authorList>
            <person name="Ndikumana S."/>
            <person name="Pelin A."/>
            <person name="Sanders J."/>
            <person name="Corradi N."/>
        </authorList>
    </citation>
    <scope>NUCLEOTIDE SEQUENCE [LARGE SCALE GENOMIC DNA]</scope>
    <source>
        <strain evidence="3 4">MK1</strain>
    </source>
</reference>
<dbReference type="Proteomes" id="UP000051530">
    <property type="component" value="Unassembled WGS sequence"/>
</dbReference>
<feature type="chain" id="PRO_5006399193" evidence="2">
    <location>
        <begin position="25"/>
        <end position="274"/>
    </location>
</feature>
<evidence type="ECO:0000256" key="2">
    <source>
        <dbReference type="SAM" id="SignalP"/>
    </source>
</evidence>
<dbReference type="AlphaFoldDB" id="A0A0R0M995"/>
<sequence>MLHKFSSVIFITFYFLNELRTAQAVAPLQGRSTSLKVQDADAAQKAQLANAVSGLSIPGTMAGQMQQNACSGQSVEANLAQVNQSLANKCIAEKKEKRLQLAEAAKTLLNEKDVCVQKVSPQAMNCHVKAEVRKIIAEPFYTLKKYGNVAEVFEQGQPIMLTITENFGYIAEAKDQKKTSPFNKSDQVSFKYNRLGGLLSQSGELPQPKKDNPCSACLEAMTKKAESVDGQTENCGGCDSSYSPASVQVGQFKMQSSDKKGSDDSNKKKDNSSE</sequence>
<dbReference type="EMBL" id="LGUB01000021">
    <property type="protein sequence ID" value="KRH94875.1"/>
    <property type="molecule type" value="Genomic_DNA"/>
</dbReference>
<evidence type="ECO:0000313" key="3">
    <source>
        <dbReference type="EMBL" id="KRH94875.1"/>
    </source>
</evidence>
<proteinExistence type="predicted"/>
<comment type="caution">
    <text evidence="3">The sequence shown here is derived from an EMBL/GenBank/DDBJ whole genome shotgun (WGS) entry which is preliminary data.</text>
</comment>
<feature type="region of interest" description="Disordered" evidence="1">
    <location>
        <begin position="249"/>
        <end position="274"/>
    </location>
</feature>
<dbReference type="InterPro" id="IPR031507">
    <property type="entry name" value="PTP2"/>
</dbReference>
<dbReference type="Pfam" id="PF17022">
    <property type="entry name" value="PTP2"/>
    <property type="match status" value="1"/>
</dbReference>
<feature type="compositionally biased region" description="Basic and acidic residues" evidence="1">
    <location>
        <begin position="256"/>
        <end position="274"/>
    </location>
</feature>
<gene>
    <name evidence="3" type="ORF">M153_1190003912</name>
</gene>
<accession>A0A0R0M995</accession>
<evidence type="ECO:0000256" key="1">
    <source>
        <dbReference type="SAM" id="MobiDB-lite"/>
    </source>
</evidence>
<feature type="signal peptide" evidence="2">
    <location>
        <begin position="1"/>
        <end position="24"/>
    </location>
</feature>
<dbReference type="OrthoDB" id="2191141at2759"/>
<protein>
    <submittedName>
        <fullName evidence="3">Polar tube protein 2 (PTP2)</fullName>
    </submittedName>
</protein>
<keyword evidence="4" id="KW-1185">Reference proteome</keyword>